<dbReference type="EMBL" id="MQUB01000004">
    <property type="protein sequence ID" value="PQB02946.1"/>
    <property type="molecule type" value="Genomic_DNA"/>
</dbReference>
<sequence>MGMIVERAGGVNKFIEMPTPSSNPDEQLVVRMNRDTYYSSAVIDVSEDAFITIPETERYVSIQIVDENHETQPMIYGPGKHKITAKTDHAFVIVRALEDNARKNLPIEAVSNNPFVMKEWDLDSFKKLEAEGNAVFVKGYDQSKAFGNKESGQTTYMNYIGAAGGWGGAMVVDNIYQTSGFMDTEGCYEMTFLDPQNKYFWSVTVYNANGYMFNDVANISSEMDPVINEDGTITVRFGCDDMPNNIPIREGNTTGSISLEILATSLKHIAIGVIHRYRPKVFVLRIEKSHFIAPLGIHETGSLINIIDHHGTTPTTGSTYIVHISCLSAFFISKSF</sequence>
<comment type="caution">
    <text evidence="3">The sequence shown here is derived from an EMBL/GenBank/DDBJ whole genome shotgun (WGS) entry which is preliminary data.</text>
</comment>
<gene>
    <name evidence="3" type="ORF">BST85_14175</name>
</gene>
<evidence type="ECO:0000313" key="3">
    <source>
        <dbReference type="EMBL" id="PQB02946.1"/>
    </source>
</evidence>
<name>A0A2S7KK00_9FLAO</name>
<feature type="domain" description="DUF1254" evidence="2">
    <location>
        <begin position="12"/>
        <end position="80"/>
    </location>
</feature>
<reference evidence="3 4" key="1">
    <citation type="submission" date="2016-11" db="EMBL/GenBank/DDBJ databases">
        <title>Trade-off between light-utilization and light-protection in marine flavobacteria.</title>
        <authorList>
            <person name="Kumagai Y."/>
        </authorList>
    </citation>
    <scope>NUCLEOTIDE SEQUENCE [LARGE SCALE GENOMIC DNA]</scope>
    <source>
        <strain evidence="3 4">NBRC 107741</strain>
    </source>
</reference>
<proteinExistence type="predicted"/>
<accession>A0A2S7KK00</accession>
<dbReference type="Pfam" id="PF06742">
    <property type="entry name" value="DUF1214"/>
    <property type="match status" value="1"/>
</dbReference>
<dbReference type="Gene3D" id="2.60.120.600">
    <property type="entry name" value="Domain of unknown function DUF1214, C-terminal domain"/>
    <property type="match status" value="1"/>
</dbReference>
<protein>
    <recommendedName>
        <fullName evidence="5">DUF1254 domain-containing protein</fullName>
    </recommendedName>
</protein>
<dbReference type="SUPFAM" id="SSF160935">
    <property type="entry name" value="VPA0735-like"/>
    <property type="match status" value="1"/>
</dbReference>
<dbReference type="InterPro" id="IPR010621">
    <property type="entry name" value="DUF1214"/>
</dbReference>
<evidence type="ECO:0008006" key="5">
    <source>
        <dbReference type="Google" id="ProtNLM"/>
    </source>
</evidence>
<organism evidence="3 4">
    <name type="scientific">Aureitalea marina</name>
    <dbReference type="NCBI Taxonomy" id="930804"/>
    <lineage>
        <taxon>Bacteria</taxon>
        <taxon>Pseudomonadati</taxon>
        <taxon>Bacteroidota</taxon>
        <taxon>Flavobacteriia</taxon>
        <taxon>Flavobacteriales</taxon>
        <taxon>Flavobacteriaceae</taxon>
        <taxon>Aureitalea</taxon>
    </lineage>
</organism>
<dbReference type="InterPro" id="IPR037049">
    <property type="entry name" value="DUF1214_C_sf"/>
</dbReference>
<evidence type="ECO:0000313" key="4">
    <source>
        <dbReference type="Proteomes" id="UP000239800"/>
    </source>
</evidence>
<evidence type="ECO:0000259" key="1">
    <source>
        <dbReference type="Pfam" id="PF06742"/>
    </source>
</evidence>
<dbReference type="InterPro" id="IPR010679">
    <property type="entry name" value="DUF1254"/>
</dbReference>
<dbReference type="Proteomes" id="UP000239800">
    <property type="component" value="Unassembled WGS sequence"/>
</dbReference>
<dbReference type="Pfam" id="PF06863">
    <property type="entry name" value="DUF1254"/>
    <property type="match status" value="1"/>
</dbReference>
<keyword evidence="4" id="KW-1185">Reference proteome</keyword>
<feature type="domain" description="DUF1214" evidence="1">
    <location>
        <begin position="183"/>
        <end position="242"/>
    </location>
</feature>
<evidence type="ECO:0000259" key="2">
    <source>
        <dbReference type="Pfam" id="PF06863"/>
    </source>
</evidence>
<dbReference type="AlphaFoldDB" id="A0A2S7KK00"/>